<proteinExistence type="inferred from homology"/>
<comment type="subcellular location">
    <subcellularLocation>
        <location evidence="2">Secreted</location>
    </subcellularLocation>
</comment>
<dbReference type="GO" id="GO:0006869">
    <property type="term" value="P:lipid transport"/>
    <property type="evidence" value="ECO:0007669"/>
    <property type="project" value="UniProtKB-KW"/>
</dbReference>
<dbReference type="InterPro" id="IPR028120">
    <property type="entry name" value="APOC4"/>
</dbReference>
<dbReference type="Pfam" id="PF15119">
    <property type="entry name" value="APOC4"/>
    <property type="match status" value="1"/>
</dbReference>
<keyword evidence="7" id="KW-0732">Signal</keyword>
<reference evidence="10 11" key="1">
    <citation type="submission" date="2009-06" db="EMBL/GenBank/DDBJ databases">
        <title>The Genome Sequence of Loxodonta africana (African elephant).</title>
        <authorList>
            <person name="Di Palma F."/>
            <person name="Heiman D."/>
            <person name="Young S."/>
            <person name="Johnson J."/>
            <person name="Lander E.S."/>
            <person name="Lindblad-Toh K."/>
        </authorList>
    </citation>
    <scope>NUCLEOTIDE SEQUENCE [LARGE SCALE GENOMIC DNA]</scope>
    <source>
        <strain evidence="10 11">Isolate ISIS603380</strain>
    </source>
</reference>
<keyword evidence="11" id="KW-1185">Reference proteome</keyword>
<keyword evidence="8" id="KW-0445">Lipid transport</keyword>
<organism evidence="10 11">
    <name type="scientific">Loxodonta africana</name>
    <name type="common">African elephant</name>
    <dbReference type="NCBI Taxonomy" id="9785"/>
    <lineage>
        <taxon>Eukaryota</taxon>
        <taxon>Metazoa</taxon>
        <taxon>Chordata</taxon>
        <taxon>Craniata</taxon>
        <taxon>Vertebrata</taxon>
        <taxon>Euteleostomi</taxon>
        <taxon>Mammalia</taxon>
        <taxon>Eutheria</taxon>
        <taxon>Afrotheria</taxon>
        <taxon>Proboscidea</taxon>
        <taxon>Elephantidae</taxon>
        <taxon>Loxodonta</taxon>
    </lineage>
</organism>
<name>G3TCR1_LOXAF</name>
<dbReference type="PANTHER" id="PTHR32288">
    <property type="entry name" value="APOLIPOPROTEIN C-IV"/>
    <property type="match status" value="1"/>
</dbReference>
<dbReference type="eggNOG" id="ENOG502TE52">
    <property type="taxonomic scope" value="Eukaryota"/>
</dbReference>
<dbReference type="Proteomes" id="UP000007646">
    <property type="component" value="Unassembled WGS sequence"/>
</dbReference>
<reference evidence="10" key="2">
    <citation type="submission" date="2025-08" db="UniProtKB">
        <authorList>
            <consortium name="Ensembl"/>
        </authorList>
    </citation>
    <scope>IDENTIFICATION</scope>
    <source>
        <strain evidence="10">Isolate ISIS603380</strain>
    </source>
</reference>
<dbReference type="HOGENOM" id="CLU_3322329_0_0_1"/>
<evidence type="ECO:0000256" key="2">
    <source>
        <dbReference type="ARBA" id="ARBA00004613"/>
    </source>
</evidence>
<evidence type="ECO:0000313" key="11">
    <source>
        <dbReference type="Proteomes" id="UP000007646"/>
    </source>
</evidence>
<reference evidence="10" key="3">
    <citation type="submission" date="2025-09" db="UniProtKB">
        <authorList>
            <consortium name="Ensembl"/>
        </authorList>
    </citation>
    <scope>IDENTIFICATION</scope>
    <source>
        <strain evidence="10">Isolate ISIS603380</strain>
    </source>
</reference>
<dbReference type="STRING" id="9785.ENSLAFP00000011871"/>
<accession>G3TCR1</accession>
<dbReference type="Ensembl" id="ENSLAFT00000014177.3">
    <property type="protein sequence ID" value="ENSLAFP00000011871.3"/>
    <property type="gene ID" value="ENSLAFG00000014178.3"/>
</dbReference>
<evidence type="ECO:0000256" key="1">
    <source>
        <dbReference type="ARBA" id="ARBA00003688"/>
    </source>
</evidence>
<protein>
    <recommendedName>
        <fullName evidence="4">Apolipoprotein C-IV</fullName>
    </recommendedName>
    <alternativeName>
        <fullName evidence="9">Apolipoprotein C4</fullName>
    </alternativeName>
</protein>
<comment type="function">
    <text evidence="1">May participate in lipoprotein metabolism.</text>
</comment>
<dbReference type="GO" id="GO:0010890">
    <property type="term" value="P:positive regulation of triglyceride storage"/>
    <property type="evidence" value="ECO:0007669"/>
    <property type="project" value="TreeGrafter"/>
</dbReference>
<evidence type="ECO:0000256" key="5">
    <source>
        <dbReference type="ARBA" id="ARBA00022448"/>
    </source>
</evidence>
<dbReference type="PANTHER" id="PTHR32288:SF0">
    <property type="entry name" value="APOLIPOPROTEIN C-IV"/>
    <property type="match status" value="1"/>
</dbReference>
<evidence type="ECO:0000256" key="3">
    <source>
        <dbReference type="ARBA" id="ARBA00007402"/>
    </source>
</evidence>
<keyword evidence="5" id="KW-0813">Transport</keyword>
<dbReference type="AlphaFoldDB" id="G3TCR1"/>
<dbReference type="GO" id="GO:0034361">
    <property type="term" value="C:very-low-density lipoprotein particle"/>
    <property type="evidence" value="ECO:0007669"/>
    <property type="project" value="TreeGrafter"/>
</dbReference>
<evidence type="ECO:0000256" key="6">
    <source>
        <dbReference type="ARBA" id="ARBA00022525"/>
    </source>
</evidence>
<evidence type="ECO:0000256" key="4">
    <source>
        <dbReference type="ARBA" id="ARBA00013939"/>
    </source>
</evidence>
<comment type="similarity">
    <text evidence="3">Belongs to the apolipoprotein C4 family.</text>
</comment>
<dbReference type="GO" id="GO:0070328">
    <property type="term" value="P:triglyceride homeostasis"/>
    <property type="evidence" value="ECO:0007669"/>
    <property type="project" value="TreeGrafter"/>
</dbReference>
<keyword evidence="6" id="KW-0964">Secreted</keyword>
<dbReference type="GO" id="GO:0034364">
    <property type="term" value="C:high-density lipoprotein particle"/>
    <property type="evidence" value="ECO:0007669"/>
    <property type="project" value="TreeGrafter"/>
</dbReference>
<sequence>QHLRDLGPCTQAWLRSSKGTLLDKAHSLCPRLFCKDKDQ</sequence>
<evidence type="ECO:0000256" key="8">
    <source>
        <dbReference type="ARBA" id="ARBA00023055"/>
    </source>
</evidence>
<evidence type="ECO:0000313" key="10">
    <source>
        <dbReference type="Ensembl" id="ENSLAFP00000011871.3"/>
    </source>
</evidence>
<evidence type="ECO:0000256" key="7">
    <source>
        <dbReference type="ARBA" id="ARBA00022729"/>
    </source>
</evidence>
<dbReference type="InParanoid" id="G3TCR1"/>
<evidence type="ECO:0000256" key="9">
    <source>
        <dbReference type="ARBA" id="ARBA00031172"/>
    </source>
</evidence>